<dbReference type="GO" id="GO:0003677">
    <property type="term" value="F:DNA binding"/>
    <property type="evidence" value="ECO:0007669"/>
    <property type="project" value="UniProtKB-KW"/>
</dbReference>
<dbReference type="CDD" id="cd06171">
    <property type="entry name" value="Sigma70_r4"/>
    <property type="match status" value="1"/>
</dbReference>
<name>A0A2H0RDI5_9BACT</name>
<reference evidence="8 9" key="1">
    <citation type="submission" date="2017-09" db="EMBL/GenBank/DDBJ databases">
        <title>Depth-based differentiation of microbial function through sediment-hosted aquifers and enrichment of novel symbionts in the deep terrestrial subsurface.</title>
        <authorList>
            <person name="Probst A.J."/>
            <person name="Ladd B."/>
            <person name="Jarett J.K."/>
            <person name="Geller-Mcgrath D.E."/>
            <person name="Sieber C.M."/>
            <person name="Emerson J.B."/>
            <person name="Anantharaman K."/>
            <person name="Thomas B.C."/>
            <person name="Malmstrom R."/>
            <person name="Stieglmeier M."/>
            <person name="Klingl A."/>
            <person name="Woyke T."/>
            <person name="Ryan C.M."/>
            <person name="Banfield J.F."/>
        </authorList>
    </citation>
    <scope>NUCLEOTIDE SEQUENCE [LARGE SCALE GENOMIC DNA]</scope>
    <source>
        <strain evidence="8">CG10_big_fil_rev_8_21_14_0_10_51_16</strain>
    </source>
</reference>
<dbReference type="InterPro" id="IPR007627">
    <property type="entry name" value="RNA_pol_sigma70_r2"/>
</dbReference>
<dbReference type="Gene3D" id="1.10.1740.10">
    <property type="match status" value="1"/>
</dbReference>
<dbReference type="GO" id="GO:0016987">
    <property type="term" value="F:sigma factor activity"/>
    <property type="evidence" value="ECO:0007669"/>
    <property type="project" value="UniProtKB-KW"/>
</dbReference>
<evidence type="ECO:0000313" key="8">
    <source>
        <dbReference type="EMBL" id="PIR44436.1"/>
    </source>
</evidence>
<evidence type="ECO:0000313" key="9">
    <source>
        <dbReference type="Proteomes" id="UP000228767"/>
    </source>
</evidence>
<dbReference type="EMBL" id="PCYI01000030">
    <property type="protein sequence ID" value="PIR44436.1"/>
    <property type="molecule type" value="Genomic_DNA"/>
</dbReference>
<gene>
    <name evidence="8" type="ORF">COV10_04840</name>
</gene>
<feature type="domain" description="RNA polymerase sigma factor 70 region 4 type 2" evidence="7">
    <location>
        <begin position="135"/>
        <end position="185"/>
    </location>
</feature>
<dbReference type="InterPro" id="IPR014284">
    <property type="entry name" value="RNA_pol_sigma-70_dom"/>
</dbReference>
<dbReference type="Gene3D" id="1.10.10.10">
    <property type="entry name" value="Winged helix-like DNA-binding domain superfamily/Winged helix DNA-binding domain"/>
    <property type="match status" value="1"/>
</dbReference>
<dbReference type="InterPro" id="IPR013324">
    <property type="entry name" value="RNA_pol_sigma_r3/r4-like"/>
</dbReference>
<proteinExistence type="inferred from homology"/>
<keyword evidence="4" id="KW-0238">DNA-binding</keyword>
<feature type="domain" description="RNA polymerase sigma-70 region 2" evidence="6">
    <location>
        <begin position="35"/>
        <end position="104"/>
    </location>
</feature>
<dbReference type="SUPFAM" id="SSF88659">
    <property type="entry name" value="Sigma3 and sigma4 domains of RNA polymerase sigma factors"/>
    <property type="match status" value="1"/>
</dbReference>
<comment type="caution">
    <text evidence="8">The sequence shown here is derived from an EMBL/GenBank/DDBJ whole genome shotgun (WGS) entry which is preliminary data.</text>
</comment>
<keyword evidence="5" id="KW-0804">Transcription</keyword>
<evidence type="ECO:0000259" key="6">
    <source>
        <dbReference type="Pfam" id="PF04542"/>
    </source>
</evidence>
<evidence type="ECO:0000256" key="5">
    <source>
        <dbReference type="ARBA" id="ARBA00023163"/>
    </source>
</evidence>
<dbReference type="GO" id="GO:0006352">
    <property type="term" value="P:DNA-templated transcription initiation"/>
    <property type="evidence" value="ECO:0007669"/>
    <property type="project" value="InterPro"/>
</dbReference>
<sequence length="206" mass="23430">MALLSTFSADESSRNFSDEELLALVASRPSLFALLVERYEDAFRRKVRGIIGNREEVEDVLQEAFTRIYLGSPRFTPQPGATASSWMYRILVNTTFTQYQKLKRRGATQIALDEEILEILPQVREDAEERLARHEYIISILVRMPAALAKVLRLHFLEDKSQQEVAGELGISAAAVKAKVHRAKREFQKVEASLQPDSPQEQLQTI</sequence>
<dbReference type="AlphaFoldDB" id="A0A2H0RDI5"/>
<dbReference type="Pfam" id="PF04542">
    <property type="entry name" value="Sigma70_r2"/>
    <property type="match status" value="1"/>
</dbReference>
<evidence type="ECO:0008006" key="10">
    <source>
        <dbReference type="Google" id="ProtNLM"/>
    </source>
</evidence>
<keyword evidence="2" id="KW-0805">Transcription regulation</keyword>
<dbReference type="InterPro" id="IPR036388">
    <property type="entry name" value="WH-like_DNA-bd_sf"/>
</dbReference>
<dbReference type="InterPro" id="IPR013325">
    <property type="entry name" value="RNA_pol_sigma_r2"/>
</dbReference>
<dbReference type="NCBIfam" id="TIGR02937">
    <property type="entry name" value="sigma70-ECF"/>
    <property type="match status" value="1"/>
</dbReference>
<evidence type="ECO:0000256" key="2">
    <source>
        <dbReference type="ARBA" id="ARBA00023015"/>
    </source>
</evidence>
<dbReference type="SUPFAM" id="SSF88946">
    <property type="entry name" value="Sigma2 domain of RNA polymerase sigma factors"/>
    <property type="match status" value="1"/>
</dbReference>
<keyword evidence="3" id="KW-0731">Sigma factor</keyword>
<dbReference type="PANTHER" id="PTHR43133:SF8">
    <property type="entry name" value="RNA POLYMERASE SIGMA FACTOR HI_1459-RELATED"/>
    <property type="match status" value="1"/>
</dbReference>
<protein>
    <recommendedName>
        <fullName evidence="10">RNA polymerase subunit sigma-70</fullName>
    </recommendedName>
</protein>
<dbReference type="PANTHER" id="PTHR43133">
    <property type="entry name" value="RNA POLYMERASE ECF-TYPE SIGMA FACTO"/>
    <property type="match status" value="1"/>
</dbReference>
<dbReference type="InterPro" id="IPR039425">
    <property type="entry name" value="RNA_pol_sigma-70-like"/>
</dbReference>
<evidence type="ECO:0000256" key="4">
    <source>
        <dbReference type="ARBA" id="ARBA00023125"/>
    </source>
</evidence>
<dbReference type="Proteomes" id="UP000228767">
    <property type="component" value="Unassembled WGS sequence"/>
</dbReference>
<dbReference type="InterPro" id="IPR013249">
    <property type="entry name" value="RNA_pol_sigma70_r4_t2"/>
</dbReference>
<evidence type="ECO:0000256" key="1">
    <source>
        <dbReference type="ARBA" id="ARBA00010641"/>
    </source>
</evidence>
<evidence type="ECO:0000256" key="3">
    <source>
        <dbReference type="ARBA" id="ARBA00023082"/>
    </source>
</evidence>
<comment type="similarity">
    <text evidence="1">Belongs to the sigma-70 factor family. ECF subfamily.</text>
</comment>
<dbReference type="Pfam" id="PF08281">
    <property type="entry name" value="Sigma70_r4_2"/>
    <property type="match status" value="1"/>
</dbReference>
<organism evidence="8 9">
    <name type="scientific">Candidatus Vogelbacteria bacterium CG10_big_fil_rev_8_21_14_0_10_51_16</name>
    <dbReference type="NCBI Taxonomy" id="1975045"/>
    <lineage>
        <taxon>Bacteria</taxon>
        <taxon>Candidatus Vogeliibacteriota</taxon>
    </lineage>
</organism>
<accession>A0A2H0RDI5</accession>
<evidence type="ECO:0000259" key="7">
    <source>
        <dbReference type="Pfam" id="PF08281"/>
    </source>
</evidence>